<dbReference type="FunFam" id="3.30.160.20:FF:000004">
    <property type="entry name" value="Peptide chain release factor 1"/>
    <property type="match status" value="1"/>
</dbReference>
<dbReference type="Pfam" id="PF03462">
    <property type="entry name" value="PCRF"/>
    <property type="match status" value="1"/>
</dbReference>
<keyword evidence="4 5" id="KW-0648">Protein biosynthesis</keyword>
<keyword evidence="5" id="KW-0963">Cytoplasm</keyword>
<dbReference type="SMART" id="SM00937">
    <property type="entry name" value="PCRF"/>
    <property type="match status" value="1"/>
</dbReference>
<dbReference type="PROSITE" id="PS00745">
    <property type="entry name" value="RF_PROK_I"/>
    <property type="match status" value="1"/>
</dbReference>
<dbReference type="InterPro" id="IPR045853">
    <property type="entry name" value="Pep_chain_release_fac_I_sf"/>
</dbReference>
<feature type="modified residue" description="N5-methylglutamine" evidence="5">
    <location>
        <position position="231"/>
    </location>
</feature>
<accession>A0A841HXJ8</accession>
<evidence type="ECO:0000256" key="1">
    <source>
        <dbReference type="ARBA" id="ARBA00002986"/>
    </source>
</evidence>
<organism evidence="9 10">
    <name type="scientific">Deinobacterium chartae</name>
    <dbReference type="NCBI Taxonomy" id="521158"/>
    <lineage>
        <taxon>Bacteria</taxon>
        <taxon>Thermotogati</taxon>
        <taxon>Deinococcota</taxon>
        <taxon>Deinococci</taxon>
        <taxon>Deinococcales</taxon>
        <taxon>Deinococcaceae</taxon>
        <taxon>Deinobacterium</taxon>
    </lineage>
</organism>
<feature type="region of interest" description="Disordered" evidence="7">
    <location>
        <begin position="281"/>
        <end position="312"/>
    </location>
</feature>
<dbReference type="Proteomes" id="UP000569951">
    <property type="component" value="Unassembled WGS sequence"/>
</dbReference>
<evidence type="ECO:0000259" key="8">
    <source>
        <dbReference type="PROSITE" id="PS00745"/>
    </source>
</evidence>
<protein>
    <recommendedName>
        <fullName evidence="5 6">Peptide chain release factor 1</fullName>
        <shortName evidence="5">RF-1</shortName>
    </recommendedName>
</protein>
<sequence length="363" mass="40887">MLTEKLRELEREYRNVERELADPEVFGNTQAYLKLNRRYAELGPIMTLWQEYQAHSAAAQEARELLEDPEMRDLAVSDLEASEERLRAIEAELDVLLLPSDPRDSRNVILELRAGAGGDEAALFAADLLRMYQRYAETAGLRLEVLEASESDLGGFSKVVAELSGDYVYRRFKFEGGVHRVQRVPATESQGRIHTSTVTVAVVPEAEESEFELDLSQVRIDVFRSQGAGGQGVNTTDSAVRAVYKPGTPEELIVVCQDSRSQIKNREKALLVLRSRLAEQKQREEEAEQRASRQAMIGSGDRSEKIRTYNYPQNRVTDHRLTGENKNFPLDTVIDGQMGPLLEALQAMEREQLLEAMAEQEGS</sequence>
<comment type="similarity">
    <text evidence="2 5">Belongs to the prokaryotic/mitochondrial release factor family.</text>
</comment>
<evidence type="ECO:0000256" key="4">
    <source>
        <dbReference type="ARBA" id="ARBA00022917"/>
    </source>
</evidence>
<dbReference type="SUPFAM" id="SSF75620">
    <property type="entry name" value="Release factor"/>
    <property type="match status" value="1"/>
</dbReference>
<feature type="domain" description="Prokaryotic-type class I peptide chain release factors" evidence="8">
    <location>
        <begin position="224"/>
        <end position="240"/>
    </location>
</feature>
<evidence type="ECO:0000256" key="5">
    <source>
        <dbReference type="HAMAP-Rule" id="MF_00093"/>
    </source>
</evidence>
<dbReference type="NCBIfam" id="NF001859">
    <property type="entry name" value="PRK00591.1"/>
    <property type="match status" value="1"/>
</dbReference>
<dbReference type="NCBIfam" id="TIGR00019">
    <property type="entry name" value="prfA"/>
    <property type="match status" value="1"/>
</dbReference>
<dbReference type="Gene3D" id="3.30.70.1660">
    <property type="match status" value="2"/>
</dbReference>
<dbReference type="FunFam" id="3.30.70.1660:FF:000002">
    <property type="entry name" value="Peptide chain release factor 1"/>
    <property type="match status" value="1"/>
</dbReference>
<comment type="function">
    <text evidence="1 5">Peptide chain release factor 1 directs the termination of translation in response to the peptide chain termination codons UAG and UAA.</text>
</comment>
<dbReference type="Gene3D" id="6.10.140.1950">
    <property type="match status" value="1"/>
</dbReference>
<dbReference type="Pfam" id="PF00472">
    <property type="entry name" value="RF-1"/>
    <property type="match status" value="1"/>
</dbReference>
<comment type="caution">
    <text evidence="9">The sequence shown here is derived from an EMBL/GenBank/DDBJ whole genome shotgun (WGS) entry which is preliminary data.</text>
</comment>
<comment type="PTM">
    <text evidence="5">Methylated by PrmC. Methylation increases the termination efficiency of RF1.</text>
</comment>
<dbReference type="InterPro" id="IPR000352">
    <property type="entry name" value="Pep_chain_release_fac_I"/>
</dbReference>
<dbReference type="AlphaFoldDB" id="A0A841HXJ8"/>
<dbReference type="Gene3D" id="3.30.160.20">
    <property type="match status" value="1"/>
</dbReference>
<evidence type="ECO:0000256" key="3">
    <source>
        <dbReference type="ARBA" id="ARBA00022481"/>
    </source>
</evidence>
<evidence type="ECO:0000313" key="9">
    <source>
        <dbReference type="EMBL" id="MBB6097583.1"/>
    </source>
</evidence>
<dbReference type="InterPro" id="IPR005139">
    <property type="entry name" value="PCRF"/>
</dbReference>
<evidence type="ECO:0000313" key="10">
    <source>
        <dbReference type="Proteomes" id="UP000569951"/>
    </source>
</evidence>
<evidence type="ECO:0000256" key="6">
    <source>
        <dbReference type="NCBIfam" id="TIGR00019"/>
    </source>
</evidence>
<dbReference type="PANTHER" id="PTHR43804">
    <property type="entry name" value="LD18447P"/>
    <property type="match status" value="1"/>
</dbReference>
<keyword evidence="3 5" id="KW-0488">Methylation</keyword>
<feature type="compositionally biased region" description="Basic and acidic residues" evidence="7">
    <location>
        <begin position="281"/>
        <end position="291"/>
    </location>
</feature>
<dbReference type="EMBL" id="JACHHG010000003">
    <property type="protein sequence ID" value="MBB6097583.1"/>
    <property type="molecule type" value="Genomic_DNA"/>
</dbReference>
<proteinExistence type="inferred from homology"/>
<dbReference type="PANTHER" id="PTHR43804:SF7">
    <property type="entry name" value="LD18447P"/>
    <property type="match status" value="1"/>
</dbReference>
<evidence type="ECO:0000256" key="7">
    <source>
        <dbReference type="SAM" id="MobiDB-lite"/>
    </source>
</evidence>
<comment type="subcellular location">
    <subcellularLocation>
        <location evidence="5">Cytoplasm</location>
    </subcellularLocation>
</comment>
<dbReference type="GO" id="GO:0005737">
    <property type="term" value="C:cytoplasm"/>
    <property type="evidence" value="ECO:0007669"/>
    <property type="project" value="UniProtKB-SubCell"/>
</dbReference>
<evidence type="ECO:0000256" key="2">
    <source>
        <dbReference type="ARBA" id="ARBA00010835"/>
    </source>
</evidence>
<reference evidence="9 10" key="1">
    <citation type="submission" date="2020-08" db="EMBL/GenBank/DDBJ databases">
        <title>Genomic Encyclopedia of Type Strains, Phase IV (KMG-IV): sequencing the most valuable type-strain genomes for metagenomic binning, comparative biology and taxonomic classification.</title>
        <authorList>
            <person name="Goeker M."/>
        </authorList>
    </citation>
    <scope>NUCLEOTIDE SEQUENCE [LARGE SCALE GENOMIC DNA]</scope>
    <source>
        <strain evidence="9 10">DSM 21458</strain>
    </source>
</reference>
<dbReference type="RefSeq" id="WP_183985160.1">
    <property type="nucleotide sequence ID" value="NZ_JACHHG010000003.1"/>
</dbReference>
<dbReference type="GO" id="GO:0016149">
    <property type="term" value="F:translation release factor activity, codon specific"/>
    <property type="evidence" value="ECO:0007669"/>
    <property type="project" value="UniProtKB-UniRule"/>
</dbReference>
<keyword evidence="10" id="KW-1185">Reference proteome</keyword>
<name>A0A841HXJ8_9DEIO</name>
<gene>
    <name evidence="5" type="primary">prfA</name>
    <name evidence="9" type="ORF">HNR42_001000</name>
</gene>
<dbReference type="HAMAP" id="MF_00093">
    <property type="entry name" value="Rel_fac_1"/>
    <property type="match status" value="1"/>
</dbReference>
<dbReference type="InterPro" id="IPR004373">
    <property type="entry name" value="RF-1"/>
</dbReference>
<dbReference type="InterPro" id="IPR050057">
    <property type="entry name" value="Prokaryotic/Mito_RF"/>
</dbReference>